<feature type="transmembrane region" description="Helical" evidence="7">
    <location>
        <begin position="80"/>
        <end position="109"/>
    </location>
</feature>
<evidence type="ECO:0000256" key="2">
    <source>
        <dbReference type="ARBA" id="ARBA00022448"/>
    </source>
</evidence>
<keyword evidence="5 7" id="KW-1133">Transmembrane helix</keyword>
<name>A0A1R0FA27_9HYPH</name>
<dbReference type="PANTHER" id="PTHR30151:SF20">
    <property type="entry name" value="ABC TRANSPORTER PERMEASE PROTEIN HI_0355-RELATED"/>
    <property type="match status" value="1"/>
</dbReference>
<dbReference type="GO" id="GO:0055085">
    <property type="term" value="P:transmembrane transport"/>
    <property type="evidence" value="ECO:0007669"/>
    <property type="project" value="InterPro"/>
</dbReference>
<feature type="transmembrane region" description="Helical" evidence="7">
    <location>
        <begin position="149"/>
        <end position="170"/>
    </location>
</feature>
<evidence type="ECO:0000256" key="1">
    <source>
        <dbReference type="ARBA" id="ARBA00004651"/>
    </source>
</evidence>
<accession>A0A1R0FA27</accession>
<dbReference type="PROSITE" id="PS50928">
    <property type="entry name" value="ABC_TM1"/>
    <property type="match status" value="1"/>
</dbReference>
<dbReference type="GO" id="GO:0005886">
    <property type="term" value="C:plasma membrane"/>
    <property type="evidence" value="ECO:0007669"/>
    <property type="project" value="UniProtKB-SubCell"/>
</dbReference>
<evidence type="ECO:0000259" key="8">
    <source>
        <dbReference type="PROSITE" id="PS50928"/>
    </source>
</evidence>
<proteinExistence type="inferred from homology"/>
<dbReference type="PANTHER" id="PTHR30151">
    <property type="entry name" value="ALKANE SULFONATE ABC TRANSPORTER-RELATED, MEMBRANE SUBUNIT"/>
    <property type="match status" value="1"/>
</dbReference>
<dbReference type="EMBL" id="LXYT01000001">
    <property type="protein sequence ID" value="OLY43810.1"/>
    <property type="molecule type" value="Genomic_DNA"/>
</dbReference>
<dbReference type="GeneID" id="92992069"/>
<organism evidence="9 10">
    <name type="scientific">Bartonella apis</name>
    <dbReference type="NCBI Taxonomy" id="1686310"/>
    <lineage>
        <taxon>Bacteria</taxon>
        <taxon>Pseudomonadati</taxon>
        <taxon>Pseudomonadota</taxon>
        <taxon>Alphaproteobacteria</taxon>
        <taxon>Hyphomicrobiales</taxon>
        <taxon>Bartonellaceae</taxon>
        <taxon>Bartonella</taxon>
    </lineage>
</organism>
<gene>
    <name evidence="9" type="ORF">PEB0149_012470</name>
</gene>
<evidence type="ECO:0000256" key="5">
    <source>
        <dbReference type="ARBA" id="ARBA00022989"/>
    </source>
</evidence>
<dbReference type="OrthoDB" id="9786495at2"/>
<sequence length="278" mass="30269">MTSLTPSETSSSSQSSLKRKKIKLFHLSSLLSGLPAVLLIVAILVIWQLAAVFFAIPSFILPAPVEIFKAFHVIDGSRWAVHIFATLRVALLGFFVSILIALPLAVCLIRSPLLSKTVYPLLVIIQSTPVVAIAPIVIVAFGSGDFPRILITFLISFFPLVIATSTGLLSTPPELIELSKSLRAPVRREILQIRLPYAVPYIFSALKISITLCVIGAVVAEFVSADKGIGFFLQLSTSIYKIPQAWAGLFVLAAMSLILFQLVILTQKLLFPWSIKKG</sequence>
<dbReference type="Gene3D" id="1.10.3720.10">
    <property type="entry name" value="MetI-like"/>
    <property type="match status" value="1"/>
</dbReference>
<feature type="transmembrane region" description="Helical" evidence="7">
    <location>
        <begin position="121"/>
        <end position="143"/>
    </location>
</feature>
<evidence type="ECO:0000313" key="10">
    <source>
        <dbReference type="Proteomes" id="UP000187344"/>
    </source>
</evidence>
<comment type="similarity">
    <text evidence="7">Belongs to the binding-protein-dependent transport system permease family.</text>
</comment>
<dbReference type="RefSeq" id="WP_075868974.1">
    <property type="nucleotide sequence ID" value="NZ_CALYQA010000004.1"/>
</dbReference>
<dbReference type="InterPro" id="IPR035906">
    <property type="entry name" value="MetI-like_sf"/>
</dbReference>
<evidence type="ECO:0000313" key="9">
    <source>
        <dbReference type="EMBL" id="OLY43810.1"/>
    </source>
</evidence>
<evidence type="ECO:0000256" key="4">
    <source>
        <dbReference type="ARBA" id="ARBA00022692"/>
    </source>
</evidence>
<dbReference type="InterPro" id="IPR000515">
    <property type="entry name" value="MetI-like"/>
</dbReference>
<comment type="subcellular location">
    <subcellularLocation>
        <location evidence="1 7">Cell membrane</location>
        <topology evidence="1 7">Multi-pass membrane protein</topology>
    </subcellularLocation>
</comment>
<keyword evidence="4 7" id="KW-0812">Transmembrane</keyword>
<protein>
    <submittedName>
        <fullName evidence="9">NitT/TauT family transport system permease protein</fullName>
    </submittedName>
</protein>
<evidence type="ECO:0000256" key="6">
    <source>
        <dbReference type="ARBA" id="ARBA00023136"/>
    </source>
</evidence>
<dbReference type="Proteomes" id="UP000187344">
    <property type="component" value="Unassembled WGS sequence"/>
</dbReference>
<feature type="transmembrane region" description="Helical" evidence="7">
    <location>
        <begin position="197"/>
        <end position="225"/>
    </location>
</feature>
<dbReference type="CDD" id="cd06261">
    <property type="entry name" value="TM_PBP2"/>
    <property type="match status" value="1"/>
</dbReference>
<dbReference type="SUPFAM" id="SSF161098">
    <property type="entry name" value="MetI-like"/>
    <property type="match status" value="1"/>
</dbReference>
<keyword evidence="3" id="KW-1003">Cell membrane</keyword>
<reference evidence="9 10" key="1">
    <citation type="submission" date="2016-12" db="EMBL/GenBank/DDBJ databases">
        <title>Comparative genomics of Bartonella apis.</title>
        <authorList>
            <person name="Engel P."/>
        </authorList>
    </citation>
    <scope>NUCLEOTIDE SEQUENCE [LARGE SCALE GENOMIC DNA]</scope>
    <source>
        <strain evidence="9 10">PEB0149</strain>
    </source>
</reference>
<feature type="domain" description="ABC transmembrane type-1" evidence="8">
    <location>
        <begin position="83"/>
        <end position="270"/>
    </location>
</feature>
<keyword evidence="6 7" id="KW-0472">Membrane</keyword>
<dbReference type="AlphaFoldDB" id="A0A1R0FA27"/>
<feature type="transmembrane region" description="Helical" evidence="7">
    <location>
        <begin position="27"/>
        <end position="60"/>
    </location>
</feature>
<evidence type="ECO:0000256" key="7">
    <source>
        <dbReference type="RuleBase" id="RU363032"/>
    </source>
</evidence>
<dbReference type="Pfam" id="PF00528">
    <property type="entry name" value="BPD_transp_1"/>
    <property type="match status" value="1"/>
</dbReference>
<keyword evidence="10" id="KW-1185">Reference proteome</keyword>
<comment type="caution">
    <text evidence="9">The sequence shown here is derived from an EMBL/GenBank/DDBJ whole genome shotgun (WGS) entry which is preliminary data.</text>
</comment>
<feature type="transmembrane region" description="Helical" evidence="7">
    <location>
        <begin position="245"/>
        <end position="266"/>
    </location>
</feature>
<keyword evidence="2 7" id="KW-0813">Transport</keyword>
<evidence type="ECO:0000256" key="3">
    <source>
        <dbReference type="ARBA" id="ARBA00022475"/>
    </source>
</evidence>